<dbReference type="Gene3D" id="3.10.450.50">
    <property type="match status" value="1"/>
</dbReference>
<evidence type="ECO:0008006" key="3">
    <source>
        <dbReference type="Google" id="ProtNLM"/>
    </source>
</evidence>
<reference evidence="2" key="1">
    <citation type="journal article" date="2020" name="Nat. Commun.">
        <title>Genome assembly of wild tea tree DASZ reveals pedigree and selection history of tea varieties.</title>
        <authorList>
            <person name="Zhang W."/>
            <person name="Zhang Y."/>
            <person name="Qiu H."/>
            <person name="Guo Y."/>
            <person name="Wan H."/>
            <person name="Zhang X."/>
            <person name="Scossa F."/>
            <person name="Alseekh S."/>
            <person name="Zhang Q."/>
            <person name="Wang P."/>
            <person name="Xu L."/>
            <person name="Schmidt M.H."/>
            <person name="Jia X."/>
            <person name="Li D."/>
            <person name="Zhu A."/>
            <person name="Guo F."/>
            <person name="Chen W."/>
            <person name="Ni D."/>
            <person name="Usadel B."/>
            <person name="Fernie A.R."/>
            <person name="Wen W."/>
        </authorList>
    </citation>
    <scope>NUCLEOTIDE SEQUENCE [LARGE SCALE GENOMIC DNA]</scope>
    <source>
        <strain evidence="2">cv. G240</strain>
    </source>
</reference>
<dbReference type="Proteomes" id="UP000593564">
    <property type="component" value="Unassembled WGS sequence"/>
</dbReference>
<reference evidence="1 2" key="2">
    <citation type="submission" date="2020-07" db="EMBL/GenBank/DDBJ databases">
        <title>Genome assembly of wild tea tree DASZ reveals pedigree and selection history of tea varieties.</title>
        <authorList>
            <person name="Zhang W."/>
        </authorList>
    </citation>
    <scope>NUCLEOTIDE SEQUENCE [LARGE SCALE GENOMIC DNA]</scope>
    <source>
        <strain evidence="2">cv. G240</strain>
        <tissue evidence="1">Leaf</tissue>
    </source>
</reference>
<keyword evidence="2" id="KW-1185">Reference proteome</keyword>
<gene>
    <name evidence="1" type="ORF">HYC85_031605</name>
</gene>
<dbReference type="InterPro" id="IPR009798">
    <property type="entry name" value="Wun1-like"/>
</dbReference>
<evidence type="ECO:0000313" key="1">
    <source>
        <dbReference type="EMBL" id="KAF5930732.1"/>
    </source>
</evidence>
<organism evidence="1 2">
    <name type="scientific">Camellia sinensis</name>
    <name type="common">Tea plant</name>
    <name type="synonym">Thea sinensis</name>
    <dbReference type="NCBI Taxonomy" id="4442"/>
    <lineage>
        <taxon>Eukaryota</taxon>
        <taxon>Viridiplantae</taxon>
        <taxon>Streptophyta</taxon>
        <taxon>Embryophyta</taxon>
        <taxon>Tracheophyta</taxon>
        <taxon>Spermatophyta</taxon>
        <taxon>Magnoliopsida</taxon>
        <taxon>eudicotyledons</taxon>
        <taxon>Gunneridae</taxon>
        <taxon>Pentapetalae</taxon>
        <taxon>asterids</taxon>
        <taxon>Ericales</taxon>
        <taxon>Theaceae</taxon>
        <taxon>Camellia</taxon>
    </lineage>
</organism>
<name>A0A7J7FR50_CAMSI</name>
<dbReference type="AlphaFoldDB" id="A0A7J7FR50"/>
<proteinExistence type="predicted"/>
<dbReference type="PANTHER" id="PTHR33703:SF14">
    <property type="entry name" value="WOUND-INDUCED PROTEIN, WUN1-RELATED"/>
    <property type="match status" value="1"/>
</dbReference>
<dbReference type="Pfam" id="PF07107">
    <property type="entry name" value="WI12"/>
    <property type="match status" value="1"/>
</dbReference>
<dbReference type="EMBL" id="JACBKZ010000015">
    <property type="protein sequence ID" value="KAF5930732.1"/>
    <property type="molecule type" value="Genomic_DNA"/>
</dbReference>
<dbReference type="SUPFAM" id="SSF54427">
    <property type="entry name" value="NTF2-like"/>
    <property type="match status" value="1"/>
</dbReference>
<comment type="caution">
    <text evidence="1">The sequence shown here is derived from an EMBL/GenBank/DDBJ whole genome shotgun (WGS) entry which is preliminary data.</text>
</comment>
<accession>A0A7J7FR50</accession>
<evidence type="ECO:0000313" key="2">
    <source>
        <dbReference type="Proteomes" id="UP000593564"/>
    </source>
</evidence>
<dbReference type="InterPro" id="IPR032710">
    <property type="entry name" value="NTF2-like_dom_sf"/>
</dbReference>
<sequence>MGIHGHHQSPVPAAKPKTQNKNIAKALYKALARGKLEIVAQLLATDLEWWYHGPPNCQHMMLMLTGKSRHSNSTDDDDDDDDDEFKFKPRSITSVADLVILEGWDELKRCYWVHVWTIKDGAITQFREYFNTWLTVLLQVPEEARKESVRLWQSEPEQRLNRSLPDLMLAV</sequence>
<dbReference type="PANTHER" id="PTHR33703">
    <property type="entry name" value="OS07G0691300 PROTEIN"/>
    <property type="match status" value="1"/>
</dbReference>
<protein>
    <recommendedName>
        <fullName evidence="3">Wound-induced protein 1</fullName>
    </recommendedName>
</protein>